<dbReference type="PANTHER" id="PTHR42760">
    <property type="entry name" value="SHORT-CHAIN DEHYDROGENASES/REDUCTASES FAMILY MEMBER"/>
    <property type="match status" value="1"/>
</dbReference>
<dbReference type="FunFam" id="3.40.50.720:FF:000084">
    <property type="entry name" value="Short-chain dehydrogenase reductase"/>
    <property type="match status" value="1"/>
</dbReference>
<dbReference type="InterPro" id="IPR002347">
    <property type="entry name" value="SDR_fam"/>
</dbReference>
<dbReference type="Gene3D" id="3.40.50.720">
    <property type="entry name" value="NAD(P)-binding Rossmann-like Domain"/>
    <property type="match status" value="1"/>
</dbReference>
<evidence type="ECO:0000313" key="2">
    <source>
        <dbReference type="EMBL" id="RXG99446.1"/>
    </source>
</evidence>
<dbReference type="RefSeq" id="WP_128933785.1">
    <property type="nucleotide sequence ID" value="NZ_CP022221.1"/>
</dbReference>
<dbReference type="PRINTS" id="PR00080">
    <property type="entry name" value="SDRFAMILY"/>
</dbReference>
<sequence>MKANALFDLTGHVVVVTGAASGIGLATSQVVAANGARVVMIDVDGDRLVGAANSVRPAGAGVDTVEVDVRQGGQVAAAIDDCVAKYGRLDCVFANAGISGGPGFGKPDGVLETASLELWNNSLRVNLDGAFHTMQAAAKHMKPRRSGSIVVTSSVAALRASAAPSYGYHAAKAGIAQVVRVAALELGPHNVRVNAIAPGPFKTNIGNGRMHTAEGAGLFASTVPLGRLAELDEIKGLALLLASPASSYMTGAIIPVDGGTQA</sequence>
<dbReference type="SUPFAM" id="SSF51735">
    <property type="entry name" value="NAD(P)-binding Rossmann-fold domains"/>
    <property type="match status" value="1"/>
</dbReference>
<name>A0A4Q0QQU9_9BRAD</name>
<evidence type="ECO:0000256" key="1">
    <source>
        <dbReference type="ARBA" id="ARBA00006484"/>
    </source>
</evidence>
<comment type="similarity">
    <text evidence="1">Belongs to the short-chain dehydrogenases/reductases (SDR) family.</text>
</comment>
<dbReference type="GO" id="GO:0016616">
    <property type="term" value="F:oxidoreductase activity, acting on the CH-OH group of donors, NAD or NADP as acceptor"/>
    <property type="evidence" value="ECO:0007669"/>
    <property type="project" value="TreeGrafter"/>
</dbReference>
<proteinExistence type="inferred from homology"/>
<reference evidence="2 3" key="1">
    <citation type="submission" date="2018-11" db="EMBL/GenBank/DDBJ databases">
        <title>Bradyrhizobium sp. nov., isolated from effective nodules of peanut in China.</title>
        <authorList>
            <person name="Li Y."/>
        </authorList>
    </citation>
    <scope>NUCLEOTIDE SEQUENCE [LARGE SCALE GENOMIC DNA]</scope>
    <source>
        <strain evidence="2 3">CCBAU 51770</strain>
    </source>
</reference>
<dbReference type="Proteomes" id="UP000290174">
    <property type="component" value="Unassembled WGS sequence"/>
</dbReference>
<comment type="caution">
    <text evidence="2">The sequence shown here is derived from an EMBL/GenBank/DDBJ whole genome shotgun (WGS) entry which is preliminary data.</text>
</comment>
<dbReference type="EMBL" id="RKMK01000008">
    <property type="protein sequence ID" value="RXG99446.1"/>
    <property type="molecule type" value="Genomic_DNA"/>
</dbReference>
<evidence type="ECO:0000313" key="3">
    <source>
        <dbReference type="Proteomes" id="UP000290174"/>
    </source>
</evidence>
<organism evidence="2 3">
    <name type="scientific">Bradyrhizobium zhanjiangense</name>
    <dbReference type="NCBI Taxonomy" id="1325107"/>
    <lineage>
        <taxon>Bacteria</taxon>
        <taxon>Pseudomonadati</taxon>
        <taxon>Pseudomonadota</taxon>
        <taxon>Alphaproteobacteria</taxon>
        <taxon>Hyphomicrobiales</taxon>
        <taxon>Nitrobacteraceae</taxon>
        <taxon>Bradyrhizobium</taxon>
    </lineage>
</organism>
<dbReference type="PRINTS" id="PR00081">
    <property type="entry name" value="GDHRDH"/>
</dbReference>
<dbReference type="CDD" id="cd05233">
    <property type="entry name" value="SDR_c"/>
    <property type="match status" value="1"/>
</dbReference>
<dbReference type="PANTHER" id="PTHR42760:SF40">
    <property type="entry name" value="3-OXOACYL-[ACYL-CARRIER-PROTEIN] REDUCTASE, CHLOROPLASTIC"/>
    <property type="match status" value="1"/>
</dbReference>
<accession>A0A4Q0QQU9</accession>
<dbReference type="InterPro" id="IPR036291">
    <property type="entry name" value="NAD(P)-bd_dom_sf"/>
</dbReference>
<dbReference type="AlphaFoldDB" id="A0A4Q0QQU9"/>
<gene>
    <name evidence="2" type="ORF">EAS61_12225</name>
</gene>
<dbReference type="GO" id="GO:0030497">
    <property type="term" value="P:fatty acid elongation"/>
    <property type="evidence" value="ECO:0007669"/>
    <property type="project" value="TreeGrafter"/>
</dbReference>
<protein>
    <submittedName>
        <fullName evidence="2">SDR family oxidoreductase</fullName>
    </submittedName>
</protein>
<dbReference type="Pfam" id="PF13561">
    <property type="entry name" value="adh_short_C2"/>
    <property type="match status" value="1"/>
</dbReference>